<dbReference type="EMBL" id="JH715197">
    <property type="protein sequence ID" value="EFO12630.2"/>
    <property type="molecule type" value="Genomic_DNA"/>
</dbReference>
<reference evidence="1" key="1">
    <citation type="submission" date="2012-04" db="EMBL/GenBank/DDBJ databases">
        <title>The Genome Sequence of Loa loa.</title>
        <authorList>
            <consortium name="The Broad Institute Genome Sequencing Platform"/>
            <consortium name="Broad Institute Genome Sequencing Center for Infectious Disease"/>
            <person name="Nutman T.B."/>
            <person name="Fink D.L."/>
            <person name="Russ C."/>
            <person name="Young S."/>
            <person name="Zeng Q."/>
            <person name="Gargeya S."/>
            <person name="Alvarado L."/>
            <person name="Berlin A."/>
            <person name="Chapman S.B."/>
            <person name="Chen Z."/>
            <person name="Freedman E."/>
            <person name="Gellesch M."/>
            <person name="Goldberg J."/>
            <person name="Griggs A."/>
            <person name="Gujja S."/>
            <person name="Heilman E.R."/>
            <person name="Heiman D."/>
            <person name="Howarth C."/>
            <person name="Mehta T."/>
            <person name="Neiman D."/>
            <person name="Pearson M."/>
            <person name="Roberts A."/>
            <person name="Saif S."/>
            <person name="Shea T."/>
            <person name="Shenoy N."/>
            <person name="Sisk P."/>
            <person name="Stolte C."/>
            <person name="Sykes S."/>
            <person name="White J."/>
            <person name="Yandava C."/>
            <person name="Haas B."/>
            <person name="Henn M.R."/>
            <person name="Nusbaum C."/>
            <person name="Birren B."/>
        </authorList>
    </citation>
    <scope>NUCLEOTIDE SEQUENCE [LARGE SCALE GENOMIC DNA]</scope>
</reference>
<evidence type="ECO:0000313" key="1">
    <source>
        <dbReference type="EMBL" id="EFO12630.2"/>
    </source>
</evidence>
<gene>
    <name evidence="1" type="ORF">LOAG_15901</name>
</gene>
<dbReference type="CTD" id="9953398"/>
<dbReference type="GeneID" id="9953398"/>
<proteinExistence type="predicted"/>
<sequence>VELEVTSARCRMILPLTLPFCMYVCEMELSFSEHEVFKDDVYIFGELLHILNFRMAKGAGEGRVLAKK</sequence>
<dbReference type="AlphaFoldDB" id="A0A1S0TF35"/>
<dbReference type="KEGG" id="loa:LOAG_15901"/>
<dbReference type="RefSeq" id="XP_003151439.2">
    <property type="nucleotide sequence ID" value="XM_003151391.2"/>
</dbReference>
<protein>
    <submittedName>
        <fullName evidence="1">Uncharacterized protein</fullName>
    </submittedName>
</protein>
<dbReference type="InParanoid" id="A0A1S0TF35"/>
<organism evidence="1">
    <name type="scientific">Loa loa</name>
    <name type="common">Eye worm</name>
    <name type="synonym">Filaria loa</name>
    <dbReference type="NCBI Taxonomy" id="7209"/>
    <lineage>
        <taxon>Eukaryota</taxon>
        <taxon>Metazoa</taxon>
        <taxon>Ecdysozoa</taxon>
        <taxon>Nematoda</taxon>
        <taxon>Chromadorea</taxon>
        <taxon>Rhabditida</taxon>
        <taxon>Spirurina</taxon>
        <taxon>Spiruromorpha</taxon>
        <taxon>Filarioidea</taxon>
        <taxon>Onchocercidae</taxon>
        <taxon>Loa</taxon>
    </lineage>
</organism>
<accession>A0A1S0TF35</accession>
<name>A0A1S0TF35_LOALO</name>
<feature type="non-terminal residue" evidence="1">
    <location>
        <position position="1"/>
    </location>
</feature>